<accession>A0ABQ1WPE3</accession>
<organism evidence="2 3">
    <name type="scientific">Christiangramia forsetii</name>
    <dbReference type="NCBI Taxonomy" id="411153"/>
    <lineage>
        <taxon>Bacteria</taxon>
        <taxon>Pseudomonadati</taxon>
        <taxon>Bacteroidota</taxon>
        <taxon>Flavobacteriia</taxon>
        <taxon>Flavobacteriales</taxon>
        <taxon>Flavobacteriaceae</taxon>
        <taxon>Christiangramia</taxon>
    </lineage>
</organism>
<sequence length="488" mass="53725">MKQFLNRKFFNLGLVVLVMVIAFISCTPDSNLRDGIREVTFRATANTALITEGESITYIDSSLNVASRTWTFNGADITTSDQKEVEVMYSEPSFDTVNPAEQSTGFFTTLEVEHDDGTTESNTFRVIVYPEVEAAFTADKTSALFGSTVQFTNLTKNRRSEFELEREEDSYLWEFEGGTPATSTAENPVVTYPEPGVYNVKLTAHRAAPEHDDIEVKTDYITILAAIPIEPKFSANITTIEAGEAITFTDSSSGDGDSWKWTFPGGTPETSTEQNPTVVYNEAGVYDVTLEVNRSQDGESESITKAEFITVTEATGPYCNDESNLVGCGNNDGEEQSLSDWVITGDGGEDRNANFSVSTERFSEGSGSLKYSYSEPGAPAFTDNFLRYKEVLVKVDEAGNYTLSMDVFGDISSSGTEFVFEISLVNAATDVEANKQFFRKAGGSWFTATTSVDLAPGDYYVMFKMWNPGFHADLDIDVYLDNITVVRN</sequence>
<gene>
    <name evidence="2" type="ORF">GCM10011532_24890</name>
</gene>
<dbReference type="EMBL" id="BMIX01000005">
    <property type="protein sequence ID" value="GGG40175.1"/>
    <property type="molecule type" value="Genomic_DNA"/>
</dbReference>
<dbReference type="InterPro" id="IPR000601">
    <property type="entry name" value="PKD_dom"/>
</dbReference>
<reference evidence="3" key="1">
    <citation type="journal article" date="2019" name="Int. J. Syst. Evol. Microbiol.">
        <title>The Global Catalogue of Microorganisms (GCM) 10K type strain sequencing project: providing services to taxonomists for standard genome sequencing and annotation.</title>
        <authorList>
            <consortium name="The Broad Institute Genomics Platform"/>
            <consortium name="The Broad Institute Genome Sequencing Center for Infectious Disease"/>
            <person name="Wu L."/>
            <person name="Ma J."/>
        </authorList>
    </citation>
    <scope>NUCLEOTIDE SEQUENCE [LARGE SCALE GENOMIC DNA]</scope>
    <source>
        <strain evidence="3">CGMCC 1.15422</strain>
    </source>
</reference>
<dbReference type="InterPro" id="IPR035986">
    <property type="entry name" value="PKD_dom_sf"/>
</dbReference>
<evidence type="ECO:0000313" key="3">
    <source>
        <dbReference type="Proteomes" id="UP000605733"/>
    </source>
</evidence>
<dbReference type="RefSeq" id="WP_011709591.1">
    <property type="nucleotide sequence ID" value="NZ_BMIX01000005.1"/>
</dbReference>
<name>A0ABQ1WPE3_9FLAO</name>
<protein>
    <recommendedName>
        <fullName evidence="1">PKD domain-containing protein</fullName>
    </recommendedName>
</protein>
<feature type="domain" description="PKD" evidence="1">
    <location>
        <begin position="170"/>
        <end position="204"/>
    </location>
</feature>
<dbReference type="SMART" id="SM00089">
    <property type="entry name" value="PKD"/>
    <property type="match status" value="3"/>
</dbReference>
<dbReference type="Gene3D" id="2.60.40.10">
    <property type="entry name" value="Immunoglobulins"/>
    <property type="match status" value="2"/>
</dbReference>
<keyword evidence="3" id="KW-1185">Reference proteome</keyword>
<proteinExistence type="predicted"/>
<dbReference type="Pfam" id="PF00801">
    <property type="entry name" value="PKD"/>
    <property type="match status" value="1"/>
</dbReference>
<dbReference type="Pfam" id="PF18911">
    <property type="entry name" value="PKD_4"/>
    <property type="match status" value="1"/>
</dbReference>
<dbReference type="InterPro" id="IPR022409">
    <property type="entry name" value="PKD/Chitinase_dom"/>
</dbReference>
<evidence type="ECO:0000313" key="2">
    <source>
        <dbReference type="EMBL" id="GGG40175.1"/>
    </source>
</evidence>
<comment type="caution">
    <text evidence="2">The sequence shown here is derived from an EMBL/GenBank/DDBJ whole genome shotgun (WGS) entry which is preliminary data.</text>
</comment>
<evidence type="ECO:0000259" key="1">
    <source>
        <dbReference type="PROSITE" id="PS50093"/>
    </source>
</evidence>
<dbReference type="Proteomes" id="UP000605733">
    <property type="component" value="Unassembled WGS sequence"/>
</dbReference>
<dbReference type="PROSITE" id="PS50093">
    <property type="entry name" value="PKD"/>
    <property type="match status" value="2"/>
</dbReference>
<dbReference type="InterPro" id="IPR013783">
    <property type="entry name" value="Ig-like_fold"/>
</dbReference>
<dbReference type="SUPFAM" id="SSF49299">
    <property type="entry name" value="PKD domain"/>
    <property type="match status" value="2"/>
</dbReference>
<feature type="domain" description="PKD" evidence="1">
    <location>
        <begin position="229"/>
        <end position="295"/>
    </location>
</feature>
<dbReference type="PROSITE" id="PS51257">
    <property type="entry name" value="PROKAR_LIPOPROTEIN"/>
    <property type="match status" value="1"/>
</dbReference>
<dbReference type="CDD" id="cd00146">
    <property type="entry name" value="PKD"/>
    <property type="match status" value="2"/>
</dbReference>